<dbReference type="GO" id="GO:0032259">
    <property type="term" value="P:methylation"/>
    <property type="evidence" value="ECO:0007669"/>
    <property type="project" value="UniProtKB-KW"/>
</dbReference>
<dbReference type="GO" id="GO:0102559">
    <property type="term" value="F:peptide chain release factor N(5)-glutamine methyltransferase activity"/>
    <property type="evidence" value="ECO:0007669"/>
    <property type="project" value="UniProtKB-EC"/>
</dbReference>
<feature type="domain" description="Methyltransferase small" evidence="6">
    <location>
        <begin position="102"/>
        <end position="195"/>
    </location>
</feature>
<dbReference type="InterPro" id="IPR019874">
    <property type="entry name" value="RF_methyltr_PrmC"/>
</dbReference>
<evidence type="ECO:0000259" key="6">
    <source>
        <dbReference type="Pfam" id="PF05175"/>
    </source>
</evidence>
<feature type="binding site" evidence="5">
    <location>
        <position position="191"/>
    </location>
    <ligand>
        <name>S-adenosyl-L-methionine</name>
        <dbReference type="ChEBI" id="CHEBI:59789"/>
    </ligand>
</feature>
<comment type="catalytic activity">
    <reaction evidence="4 5">
        <text>L-glutaminyl-[peptide chain release factor] + S-adenosyl-L-methionine = N(5)-methyl-L-glutaminyl-[peptide chain release factor] + S-adenosyl-L-homocysteine + H(+)</text>
        <dbReference type="Rhea" id="RHEA:42896"/>
        <dbReference type="Rhea" id="RHEA-COMP:10271"/>
        <dbReference type="Rhea" id="RHEA-COMP:10272"/>
        <dbReference type="ChEBI" id="CHEBI:15378"/>
        <dbReference type="ChEBI" id="CHEBI:30011"/>
        <dbReference type="ChEBI" id="CHEBI:57856"/>
        <dbReference type="ChEBI" id="CHEBI:59789"/>
        <dbReference type="ChEBI" id="CHEBI:61891"/>
        <dbReference type="EC" id="2.1.1.297"/>
    </reaction>
</comment>
<dbReference type="STRING" id="1365950.SAMN05428963_105111"/>
<dbReference type="HAMAP" id="MF_02126">
    <property type="entry name" value="RF_methyltr_PrmC"/>
    <property type="match status" value="1"/>
</dbReference>
<protein>
    <recommendedName>
        <fullName evidence="5">Release factor glutamine methyltransferase</fullName>
        <shortName evidence="5">RF MTase</shortName>
        <ecNumber evidence="5">2.1.1.297</ecNumber>
    </recommendedName>
    <alternativeName>
        <fullName evidence="5">N5-glutamine methyltransferase PrmC</fullName>
    </alternativeName>
    <alternativeName>
        <fullName evidence="5">Protein-(glutamine-N5) MTase PrmC</fullName>
    </alternativeName>
    <alternativeName>
        <fullName evidence="5">Protein-glutamine N-methyltransferase PrmC</fullName>
    </alternativeName>
</protein>
<dbReference type="InterPro" id="IPR050320">
    <property type="entry name" value="N5-glutamine_MTase"/>
</dbReference>
<dbReference type="EMBL" id="FUXL01000005">
    <property type="protein sequence ID" value="SKA04467.1"/>
    <property type="molecule type" value="Genomic_DNA"/>
</dbReference>
<keyword evidence="2 5" id="KW-0808">Transferase</keyword>
<comment type="function">
    <text evidence="5">Methylates the class 1 translation termination release factors RF1/PrfA and RF2/PrfB on the glutamine residue of the universally conserved GGQ motif.</text>
</comment>
<dbReference type="NCBIfam" id="TIGR00536">
    <property type="entry name" value="hemK_fam"/>
    <property type="match status" value="1"/>
</dbReference>
<evidence type="ECO:0000313" key="9">
    <source>
        <dbReference type="Proteomes" id="UP000190135"/>
    </source>
</evidence>
<keyword evidence="9" id="KW-1185">Reference proteome</keyword>
<keyword evidence="3 5" id="KW-0949">S-adenosyl-L-methionine</keyword>
<feature type="binding site" evidence="5">
    <location>
        <begin position="125"/>
        <end position="129"/>
    </location>
    <ligand>
        <name>S-adenosyl-L-methionine</name>
        <dbReference type="ChEBI" id="CHEBI:59789"/>
    </ligand>
</feature>
<evidence type="ECO:0000256" key="5">
    <source>
        <dbReference type="HAMAP-Rule" id="MF_02126"/>
    </source>
</evidence>
<dbReference type="RefSeq" id="WP_078708023.1">
    <property type="nucleotide sequence ID" value="NZ_FUXL01000005.1"/>
</dbReference>
<dbReference type="Proteomes" id="UP000190135">
    <property type="component" value="Unassembled WGS sequence"/>
</dbReference>
<dbReference type="CDD" id="cd02440">
    <property type="entry name" value="AdoMet_MTases"/>
    <property type="match status" value="1"/>
</dbReference>
<dbReference type="EC" id="2.1.1.297" evidence="5"/>
<dbReference type="PANTHER" id="PTHR18895">
    <property type="entry name" value="HEMK METHYLTRANSFERASE"/>
    <property type="match status" value="1"/>
</dbReference>
<dbReference type="Gene3D" id="3.40.50.150">
    <property type="entry name" value="Vaccinia Virus protein VP39"/>
    <property type="match status" value="1"/>
</dbReference>
<proteinExistence type="inferred from homology"/>
<evidence type="ECO:0000259" key="7">
    <source>
        <dbReference type="Pfam" id="PF17827"/>
    </source>
</evidence>
<sequence length="296" mass="31294">MATVAEALDKTRRDFAAAGLSTPDLDARLLLCAATGLDRAGLVLKAREPMGAPALSAFEAMSARRLRGEPVHRILGRRAFYDHDFLLSRDTLEPRPDTEILVDLARRFLAGRAESGTGCRFVDVGTGTGAIAVSLLAALPLAECVAIDLAPGALVTARANAVLAGVERRFFPVASDYLSALGGSFDAIVANPPYIPSGEIADLERDVREHDPLLALDGGADGLTAYRALAQQSRRILAAQGAVLVEIGFGQAPDVRMIFEAGGFVLTGEALDLGDRVRALEFRRSDLADTPSVESV</sequence>
<keyword evidence="1 5" id="KW-0489">Methyltransferase</keyword>
<name>A0A1T4QLG1_9HYPH</name>
<dbReference type="AlphaFoldDB" id="A0A1T4QLG1"/>
<organism evidence="8 9">
    <name type="scientific">Consotaella salsifontis</name>
    <dbReference type="NCBI Taxonomy" id="1365950"/>
    <lineage>
        <taxon>Bacteria</taxon>
        <taxon>Pseudomonadati</taxon>
        <taxon>Pseudomonadota</taxon>
        <taxon>Alphaproteobacteria</taxon>
        <taxon>Hyphomicrobiales</taxon>
        <taxon>Aurantimonadaceae</taxon>
        <taxon>Consotaella</taxon>
    </lineage>
</organism>
<dbReference type="GO" id="GO:0003676">
    <property type="term" value="F:nucleic acid binding"/>
    <property type="evidence" value="ECO:0007669"/>
    <property type="project" value="InterPro"/>
</dbReference>
<dbReference type="InterPro" id="IPR007848">
    <property type="entry name" value="Small_mtfrase_dom"/>
</dbReference>
<dbReference type="SUPFAM" id="SSF53335">
    <property type="entry name" value="S-adenosyl-L-methionine-dependent methyltransferases"/>
    <property type="match status" value="1"/>
</dbReference>
<dbReference type="NCBIfam" id="TIGR03534">
    <property type="entry name" value="RF_mod_PrmC"/>
    <property type="match status" value="1"/>
</dbReference>
<dbReference type="InterPro" id="IPR040758">
    <property type="entry name" value="PrmC_N"/>
</dbReference>
<gene>
    <name evidence="5" type="primary">prmC</name>
    <name evidence="8" type="ORF">SAMN05428963_105111</name>
</gene>
<accession>A0A1T4QLG1</accession>
<feature type="binding site" evidence="5">
    <location>
        <begin position="191"/>
        <end position="194"/>
    </location>
    <ligand>
        <name>substrate</name>
    </ligand>
</feature>
<dbReference type="PROSITE" id="PS00092">
    <property type="entry name" value="N6_MTASE"/>
    <property type="match status" value="1"/>
</dbReference>
<evidence type="ECO:0000256" key="4">
    <source>
        <dbReference type="ARBA" id="ARBA00048391"/>
    </source>
</evidence>
<reference evidence="8 9" key="1">
    <citation type="submission" date="2017-02" db="EMBL/GenBank/DDBJ databases">
        <authorList>
            <person name="Peterson S.W."/>
        </authorList>
    </citation>
    <scope>NUCLEOTIDE SEQUENCE [LARGE SCALE GENOMIC DNA]</scope>
    <source>
        <strain evidence="8 9">USBA 369</strain>
    </source>
</reference>
<dbReference type="InterPro" id="IPR002052">
    <property type="entry name" value="DNA_methylase_N6_adenine_CS"/>
</dbReference>
<comment type="caution">
    <text evidence="5">Lacks conserved residue(s) required for the propagation of feature annotation.</text>
</comment>
<evidence type="ECO:0000256" key="3">
    <source>
        <dbReference type="ARBA" id="ARBA00022691"/>
    </source>
</evidence>
<dbReference type="PANTHER" id="PTHR18895:SF74">
    <property type="entry name" value="MTRF1L RELEASE FACTOR GLUTAMINE METHYLTRANSFERASE"/>
    <property type="match status" value="1"/>
</dbReference>
<dbReference type="InterPro" id="IPR029063">
    <property type="entry name" value="SAM-dependent_MTases_sf"/>
</dbReference>
<evidence type="ECO:0000256" key="1">
    <source>
        <dbReference type="ARBA" id="ARBA00022603"/>
    </source>
</evidence>
<evidence type="ECO:0000256" key="2">
    <source>
        <dbReference type="ARBA" id="ARBA00022679"/>
    </source>
</evidence>
<comment type="similarity">
    <text evidence="5">Belongs to the protein N5-glutamine methyltransferase family. PrmC subfamily.</text>
</comment>
<evidence type="ECO:0000313" key="8">
    <source>
        <dbReference type="EMBL" id="SKA04467.1"/>
    </source>
</evidence>
<dbReference type="OrthoDB" id="9800643at2"/>
<dbReference type="Pfam" id="PF17827">
    <property type="entry name" value="PrmC_N"/>
    <property type="match status" value="1"/>
</dbReference>
<dbReference type="InterPro" id="IPR004556">
    <property type="entry name" value="HemK-like"/>
</dbReference>
<feature type="domain" description="Release factor glutamine methyltransferase N-terminal" evidence="7">
    <location>
        <begin position="6"/>
        <end position="76"/>
    </location>
</feature>
<dbReference type="Gene3D" id="1.10.8.10">
    <property type="entry name" value="DNA helicase RuvA subunit, C-terminal domain"/>
    <property type="match status" value="1"/>
</dbReference>
<feature type="binding site" evidence="5">
    <location>
        <position position="148"/>
    </location>
    <ligand>
        <name>S-adenosyl-L-methionine</name>
        <dbReference type="ChEBI" id="CHEBI:59789"/>
    </ligand>
</feature>
<dbReference type="Pfam" id="PF05175">
    <property type="entry name" value="MTS"/>
    <property type="match status" value="1"/>
</dbReference>